<protein>
    <submittedName>
        <fullName evidence="1">Cation transporter</fullName>
    </submittedName>
</protein>
<sequence length="307" mass="33064">MATHHHHSNRGSGLKYAIGITSAILIVELVGGVWTNSLALLSDAAHVFTDVIALLLSWFAMRISLKPATPTKTYGYHRSEILAALVNGVMLFAVSALILVEAYQRIQNPEQIKSLEMMAIAIVGLVANLLSAYYLRGNSANINLRAAMYHVLGDALASVGVIAGGVLIWWTGWYVIDPVISVVICGIIVIGGLGLVRESVNILMEGAPVGMDPNEVAETISGIEGVIGLHDLHLWCITPEIPSLSAHVLVDDIACSSADAIRDRINDAILGRFGIVHTTLQFEYSECGHNTVLCMQCSVIHKHEQNL</sequence>
<evidence type="ECO:0000313" key="1">
    <source>
        <dbReference type="EMBL" id="PXF61007.1"/>
    </source>
</evidence>
<evidence type="ECO:0000313" key="2">
    <source>
        <dbReference type="Proteomes" id="UP000248329"/>
    </source>
</evidence>
<gene>
    <name evidence="1" type="ORF">C4B59_06580</name>
</gene>
<dbReference type="Proteomes" id="UP000248329">
    <property type="component" value="Unassembled WGS sequence"/>
</dbReference>
<accession>A0AC61L3S1</accession>
<reference evidence="1" key="1">
    <citation type="submission" date="2018-01" db="EMBL/GenBank/DDBJ databases">
        <authorList>
            <person name="Krukenberg V."/>
        </authorList>
    </citation>
    <scope>NUCLEOTIDE SEQUENCE</scope>
    <source>
        <strain evidence="1">E20ANME2</strain>
    </source>
</reference>
<name>A0AC61L3S1_9EURY</name>
<proteinExistence type="predicted"/>
<dbReference type="EMBL" id="PQXF01000009">
    <property type="protein sequence ID" value="PXF61007.1"/>
    <property type="molecule type" value="Genomic_DNA"/>
</dbReference>
<comment type="caution">
    <text evidence="1">The sequence shown here is derived from an EMBL/GenBank/DDBJ whole genome shotgun (WGS) entry which is preliminary data.</text>
</comment>
<organism evidence="1 2">
    <name type="scientific">Candidatus Methanogaster sp</name>
    <dbReference type="NCBI Taxonomy" id="3386292"/>
    <lineage>
        <taxon>Archaea</taxon>
        <taxon>Methanobacteriati</taxon>
        <taxon>Methanobacteriota</taxon>
        <taxon>Stenosarchaea group</taxon>
        <taxon>Methanomicrobia</taxon>
        <taxon>Methanosarcinales</taxon>
        <taxon>ANME-2 cluster</taxon>
        <taxon>Candidatus Methanogasteraceae</taxon>
        <taxon>Candidatus Methanogaster</taxon>
    </lineage>
</organism>